<protein>
    <submittedName>
        <fullName evidence="2">Uncharacterized protein</fullName>
    </submittedName>
</protein>
<proteinExistence type="predicted"/>
<feature type="region of interest" description="Disordered" evidence="1">
    <location>
        <begin position="1"/>
        <end position="24"/>
    </location>
</feature>
<feature type="compositionally biased region" description="Polar residues" evidence="1">
    <location>
        <begin position="13"/>
        <end position="24"/>
    </location>
</feature>
<reference evidence="2" key="1">
    <citation type="submission" date="2016-07" db="EMBL/GenBank/DDBJ databases">
        <title>Microvirga ossetica sp. nov. a new species of rhizobia isolated from root nodules of the legume species Vicia alpestris Steven originated from North Ossetia region in the Caucasus.</title>
        <authorList>
            <person name="Safronova V.I."/>
            <person name="Kuznetsova I.G."/>
            <person name="Sazanova A.L."/>
            <person name="Belimov A."/>
            <person name="Andronov E."/>
            <person name="Osledkin Y.S."/>
            <person name="Onishchuk O.P."/>
            <person name="Kurchak O.N."/>
            <person name="Shaposhnikov A.I."/>
            <person name="Willems A."/>
            <person name="Tikhonovich I.A."/>
        </authorList>
    </citation>
    <scope>NUCLEOTIDE SEQUENCE [LARGE SCALE GENOMIC DNA]</scope>
    <source>
        <strain evidence="2">V5/3M</strain>
    </source>
</reference>
<sequence length="91" mass="10135">MQRAARHAYDHSSIGSNGASGMTSIQDMREDGEAMVSPSDLKQIRDAVSALRASHPRSVLADLVEEKLRRIENDGLPHIAVPQAPEWRLFW</sequence>
<organism evidence="2">
    <name type="scientific">Microvirga ossetica</name>
    <dbReference type="NCBI Taxonomy" id="1882682"/>
    <lineage>
        <taxon>Bacteria</taxon>
        <taxon>Pseudomonadati</taxon>
        <taxon>Pseudomonadota</taxon>
        <taxon>Alphaproteobacteria</taxon>
        <taxon>Hyphomicrobiales</taxon>
        <taxon>Methylobacteriaceae</taxon>
        <taxon>Microvirga</taxon>
    </lineage>
</organism>
<dbReference type="EMBL" id="CP016616">
    <property type="protein sequence ID" value="ANY78826.1"/>
    <property type="molecule type" value="Genomic_DNA"/>
</dbReference>
<dbReference type="AlphaFoldDB" id="A0A1B2EFS3"/>
<dbReference type="KEGG" id="moc:BB934_11840"/>
<evidence type="ECO:0000256" key="1">
    <source>
        <dbReference type="SAM" id="MobiDB-lite"/>
    </source>
</evidence>
<gene>
    <name evidence="2" type="ORF">BB934_11840</name>
</gene>
<name>A0A1B2EFS3_9HYPH</name>
<evidence type="ECO:0000313" key="2">
    <source>
        <dbReference type="EMBL" id="ANY78826.1"/>
    </source>
</evidence>
<accession>A0A1B2EFS3</accession>